<evidence type="ECO:0000313" key="3">
    <source>
        <dbReference type="EMBL" id="SVE23174.1"/>
    </source>
</evidence>
<dbReference type="PROSITE" id="PS51733">
    <property type="entry name" value="BPL_LPL_CATALYTIC"/>
    <property type="match status" value="1"/>
</dbReference>
<dbReference type="PANTHER" id="PTHR12835:SF5">
    <property type="entry name" value="BIOTIN--PROTEIN LIGASE"/>
    <property type="match status" value="1"/>
</dbReference>
<dbReference type="SUPFAM" id="SSF55681">
    <property type="entry name" value="Class II aaRS and biotin synthetases"/>
    <property type="match status" value="1"/>
</dbReference>
<dbReference type="InterPro" id="IPR045864">
    <property type="entry name" value="aa-tRNA-synth_II/BPL/LPL"/>
</dbReference>
<dbReference type="AlphaFoldDB" id="A0A383BTE7"/>
<reference evidence="3" key="1">
    <citation type="submission" date="2018-05" db="EMBL/GenBank/DDBJ databases">
        <authorList>
            <person name="Lanie J.A."/>
            <person name="Ng W.-L."/>
            <person name="Kazmierczak K.M."/>
            <person name="Andrzejewski T.M."/>
            <person name="Davidsen T.M."/>
            <person name="Wayne K.J."/>
            <person name="Tettelin H."/>
            <person name="Glass J.I."/>
            <person name="Rusch D."/>
            <person name="Podicherti R."/>
            <person name="Tsui H.-C.T."/>
            <person name="Winkler M.E."/>
        </authorList>
    </citation>
    <scope>NUCLEOTIDE SEQUENCE</scope>
</reference>
<accession>A0A383BTE7</accession>
<dbReference type="CDD" id="cd16442">
    <property type="entry name" value="BPL"/>
    <property type="match status" value="1"/>
</dbReference>
<dbReference type="Gene3D" id="3.30.930.10">
    <property type="entry name" value="Bira Bifunctional Protein, Domain 2"/>
    <property type="match status" value="1"/>
</dbReference>
<protein>
    <recommendedName>
        <fullName evidence="2">BPL/LPL catalytic domain-containing protein</fullName>
    </recommendedName>
</protein>
<name>A0A383BTE7_9ZZZZ</name>
<sequence length="173" mass="20107">MRTKNFQFDITYYPKTTSTNEDIWEIYNITKKNNLFVITDNQTKGKGRHHNSWIATPNKSITCSFLMKQVFDKVNFHSLIIPLSIVKGIKKFINIDLQIKWPNDIIYKNKKLAGILIESKKCKSEYLFNIGIGMNINEEIEDLPSELKNKTTSLKIINKNSIQREPLLATILN</sequence>
<gene>
    <name evidence="3" type="ORF">METZ01_LOCUS476028</name>
</gene>
<proteinExistence type="predicted"/>
<organism evidence="3">
    <name type="scientific">marine metagenome</name>
    <dbReference type="NCBI Taxonomy" id="408172"/>
    <lineage>
        <taxon>unclassified sequences</taxon>
        <taxon>metagenomes</taxon>
        <taxon>ecological metagenomes</taxon>
    </lineage>
</organism>
<dbReference type="InterPro" id="IPR004143">
    <property type="entry name" value="BPL_LPL_catalytic"/>
</dbReference>
<feature type="domain" description="BPL/LPL catalytic" evidence="2">
    <location>
        <begin position="1"/>
        <end position="173"/>
    </location>
</feature>
<evidence type="ECO:0000256" key="1">
    <source>
        <dbReference type="ARBA" id="ARBA00022598"/>
    </source>
</evidence>
<dbReference type="NCBIfam" id="TIGR00121">
    <property type="entry name" value="birA_ligase"/>
    <property type="match status" value="1"/>
</dbReference>
<dbReference type="GO" id="GO:0004077">
    <property type="term" value="F:biotin--[biotin carboxyl-carrier protein] ligase activity"/>
    <property type="evidence" value="ECO:0007669"/>
    <property type="project" value="InterPro"/>
</dbReference>
<dbReference type="Pfam" id="PF03099">
    <property type="entry name" value="BPL_LplA_LipB"/>
    <property type="match status" value="1"/>
</dbReference>
<dbReference type="PANTHER" id="PTHR12835">
    <property type="entry name" value="BIOTIN PROTEIN LIGASE"/>
    <property type="match status" value="1"/>
</dbReference>
<dbReference type="EMBL" id="UINC01203084">
    <property type="protein sequence ID" value="SVE23174.1"/>
    <property type="molecule type" value="Genomic_DNA"/>
</dbReference>
<keyword evidence="1" id="KW-0436">Ligase</keyword>
<feature type="non-terminal residue" evidence="3">
    <location>
        <position position="173"/>
    </location>
</feature>
<evidence type="ECO:0000259" key="2">
    <source>
        <dbReference type="PROSITE" id="PS51733"/>
    </source>
</evidence>
<dbReference type="InterPro" id="IPR004408">
    <property type="entry name" value="Biotin_CoA_COase_ligase"/>
</dbReference>
<dbReference type="GO" id="GO:0005737">
    <property type="term" value="C:cytoplasm"/>
    <property type="evidence" value="ECO:0007669"/>
    <property type="project" value="TreeGrafter"/>
</dbReference>